<gene>
    <name evidence="4" type="ORF">BaRGS_00017279</name>
</gene>
<dbReference type="AlphaFoldDB" id="A0ABD0KWA8"/>
<feature type="disulfide bond" evidence="1">
    <location>
        <begin position="141"/>
        <end position="154"/>
    </location>
</feature>
<accession>A0ABD0KWA8</accession>
<dbReference type="EMBL" id="JACVVK020000114">
    <property type="protein sequence ID" value="KAK7491450.1"/>
    <property type="molecule type" value="Genomic_DNA"/>
</dbReference>
<keyword evidence="1" id="KW-1015">Disulfide bond</keyword>
<feature type="compositionally biased region" description="Basic and acidic residues" evidence="2">
    <location>
        <begin position="191"/>
        <end position="204"/>
    </location>
</feature>
<sequence length="252" mass="27212">MCVQTFDNLGRSLTSGAGNLSHSSRVPRHKMHKERCCWWLSDTCQFAAMGLSRFVVAAISLMITITSSTVASVIDVNAVSSSTQRNDVSASSRNDDAGRSDVSASRNDDAGSPDHFRPVQMLPECPAEHYFSSSLQACQPCSKCSDNLIIRRPCSALGDIVCGPFVEFSKFQQSSVLKSDVSRHGHHKGGEHHGEGRHENRAPDGSEVVPSLDAVSVMESQPLTRTTARAATDKVGFEEGGLGEGRVPHDFH</sequence>
<feature type="region of interest" description="Disordered" evidence="2">
    <location>
        <begin position="180"/>
        <end position="252"/>
    </location>
</feature>
<feature type="disulfide bond" evidence="1">
    <location>
        <begin position="144"/>
        <end position="162"/>
    </location>
</feature>
<feature type="compositionally biased region" description="Basic and acidic residues" evidence="2">
    <location>
        <begin position="106"/>
        <end position="117"/>
    </location>
</feature>
<name>A0ABD0KWA8_9CAEN</name>
<keyword evidence="5" id="KW-1185">Reference proteome</keyword>
<feature type="domain" description="TNFR-Cys" evidence="3">
    <location>
        <begin position="124"/>
        <end position="162"/>
    </location>
</feature>
<dbReference type="Pfam" id="PF00020">
    <property type="entry name" value="TNFR_c6"/>
    <property type="match status" value="1"/>
</dbReference>
<dbReference type="Gene3D" id="2.10.50.10">
    <property type="entry name" value="Tumor Necrosis Factor Receptor, subunit A, domain 2"/>
    <property type="match status" value="1"/>
</dbReference>
<dbReference type="PROSITE" id="PS00652">
    <property type="entry name" value="TNFR_NGFR_1"/>
    <property type="match status" value="1"/>
</dbReference>
<dbReference type="Proteomes" id="UP001519460">
    <property type="component" value="Unassembled WGS sequence"/>
</dbReference>
<evidence type="ECO:0000256" key="1">
    <source>
        <dbReference type="PROSITE-ProRule" id="PRU00206"/>
    </source>
</evidence>
<protein>
    <recommendedName>
        <fullName evidence="3">TNFR-Cys domain-containing protein</fullName>
    </recommendedName>
</protein>
<feature type="compositionally biased region" description="Polar residues" evidence="2">
    <location>
        <begin position="218"/>
        <end position="229"/>
    </location>
</feature>
<dbReference type="InterPro" id="IPR001368">
    <property type="entry name" value="TNFR/NGFR_Cys_rich_reg"/>
</dbReference>
<dbReference type="PROSITE" id="PS50050">
    <property type="entry name" value="TNFR_NGFR_2"/>
    <property type="match status" value="1"/>
</dbReference>
<comment type="caution">
    <text evidence="1">Lacks conserved residue(s) required for the propagation of feature annotation.</text>
</comment>
<dbReference type="SMART" id="SM00208">
    <property type="entry name" value="TNFR"/>
    <property type="match status" value="1"/>
</dbReference>
<feature type="repeat" description="TNFR-Cys" evidence="1">
    <location>
        <begin position="124"/>
        <end position="162"/>
    </location>
</feature>
<evidence type="ECO:0000313" key="4">
    <source>
        <dbReference type="EMBL" id="KAK7491450.1"/>
    </source>
</evidence>
<proteinExistence type="predicted"/>
<evidence type="ECO:0000259" key="3">
    <source>
        <dbReference type="PROSITE" id="PS50050"/>
    </source>
</evidence>
<reference evidence="4 5" key="1">
    <citation type="journal article" date="2023" name="Sci. Data">
        <title>Genome assembly of the Korean intertidal mud-creeper Batillaria attramentaria.</title>
        <authorList>
            <person name="Patra A.K."/>
            <person name="Ho P.T."/>
            <person name="Jun S."/>
            <person name="Lee S.J."/>
            <person name="Kim Y."/>
            <person name="Won Y.J."/>
        </authorList>
    </citation>
    <scope>NUCLEOTIDE SEQUENCE [LARGE SCALE GENOMIC DNA]</scope>
    <source>
        <strain evidence="4">Wonlab-2016</strain>
    </source>
</reference>
<evidence type="ECO:0000256" key="2">
    <source>
        <dbReference type="SAM" id="MobiDB-lite"/>
    </source>
</evidence>
<evidence type="ECO:0000313" key="5">
    <source>
        <dbReference type="Proteomes" id="UP001519460"/>
    </source>
</evidence>
<comment type="caution">
    <text evidence="4">The sequence shown here is derived from an EMBL/GenBank/DDBJ whole genome shotgun (WGS) entry which is preliminary data.</text>
</comment>
<organism evidence="4 5">
    <name type="scientific">Batillaria attramentaria</name>
    <dbReference type="NCBI Taxonomy" id="370345"/>
    <lineage>
        <taxon>Eukaryota</taxon>
        <taxon>Metazoa</taxon>
        <taxon>Spiralia</taxon>
        <taxon>Lophotrochozoa</taxon>
        <taxon>Mollusca</taxon>
        <taxon>Gastropoda</taxon>
        <taxon>Caenogastropoda</taxon>
        <taxon>Sorbeoconcha</taxon>
        <taxon>Cerithioidea</taxon>
        <taxon>Batillariidae</taxon>
        <taxon>Batillaria</taxon>
    </lineage>
</organism>
<feature type="region of interest" description="Disordered" evidence="2">
    <location>
        <begin position="84"/>
        <end position="118"/>
    </location>
</feature>